<feature type="chain" id="PRO_5013005546" description="F-box domain-containing protein" evidence="1">
    <location>
        <begin position="22"/>
        <end position="336"/>
    </location>
</feature>
<protein>
    <recommendedName>
        <fullName evidence="4">F-box domain-containing protein</fullName>
    </recommendedName>
</protein>
<dbReference type="OrthoDB" id="3219396at2759"/>
<accession>A0A1Y2A498</accession>
<keyword evidence="1" id="KW-0732">Signal</keyword>
<gene>
    <name evidence="2" type="ORF">BCR34DRAFT_597125</name>
</gene>
<comment type="caution">
    <text evidence="2">The sequence shown here is derived from an EMBL/GenBank/DDBJ whole genome shotgun (WGS) entry which is preliminary data.</text>
</comment>
<reference evidence="2 3" key="1">
    <citation type="submission" date="2016-07" db="EMBL/GenBank/DDBJ databases">
        <title>Pervasive Adenine N6-methylation of Active Genes in Fungi.</title>
        <authorList>
            <consortium name="DOE Joint Genome Institute"/>
            <person name="Mondo S.J."/>
            <person name="Dannebaum R.O."/>
            <person name="Kuo R.C."/>
            <person name="Labutti K."/>
            <person name="Haridas S."/>
            <person name="Kuo A."/>
            <person name="Salamov A."/>
            <person name="Ahrendt S.R."/>
            <person name="Lipzen A."/>
            <person name="Sullivan W."/>
            <person name="Andreopoulos W.B."/>
            <person name="Clum A."/>
            <person name="Lindquist E."/>
            <person name="Daum C."/>
            <person name="Ramamoorthy G.K."/>
            <person name="Gryganskyi A."/>
            <person name="Culley D."/>
            <person name="Magnuson J.K."/>
            <person name="James T.Y."/>
            <person name="O'Malley M.A."/>
            <person name="Stajich J.E."/>
            <person name="Spatafora J.W."/>
            <person name="Visel A."/>
            <person name="Grigoriev I.V."/>
        </authorList>
    </citation>
    <scope>NUCLEOTIDE SEQUENCE [LARGE SCALE GENOMIC DNA]</scope>
    <source>
        <strain evidence="2 3">CBS 115471</strain>
    </source>
</reference>
<dbReference type="Proteomes" id="UP000193144">
    <property type="component" value="Unassembled WGS sequence"/>
</dbReference>
<evidence type="ECO:0008006" key="4">
    <source>
        <dbReference type="Google" id="ProtNLM"/>
    </source>
</evidence>
<dbReference type="AlphaFoldDB" id="A0A1Y2A498"/>
<keyword evidence="3" id="KW-1185">Reference proteome</keyword>
<sequence>MQHVSPLLALLNELLLEIALKFEGRNKNQDLKSLSLVSKRLCIAGQEALTTAPSFLLEMIHHYMYHLCHNSHLPHKAKKLEITSNTQARMETARGRYAKIPFPRELTRVRADFLTVCRDVILANTSPGSAERLDWCHALSYDIVPALFAVLITVLPNLKEFLVGANWLMDFPIFRYKISPFLLTNDRIKLRLKTLEFPLESRRVSFGNNNLGPFTFVDFHSFRRLSLSAQTFFPSRNPPTCPSTILPASLELFRLTDMIRDYGSHIRTMIRAKTAGQHLLNFSRLELFYANALAISGIRIVPGLGPHPIDILEQSACQRKSSSFFTSRFSPFVTPT</sequence>
<name>A0A1Y2A498_9PLEO</name>
<evidence type="ECO:0000313" key="2">
    <source>
        <dbReference type="EMBL" id="ORY17339.1"/>
    </source>
</evidence>
<evidence type="ECO:0000256" key="1">
    <source>
        <dbReference type="SAM" id="SignalP"/>
    </source>
</evidence>
<organism evidence="2 3">
    <name type="scientific">Clohesyomyces aquaticus</name>
    <dbReference type="NCBI Taxonomy" id="1231657"/>
    <lineage>
        <taxon>Eukaryota</taxon>
        <taxon>Fungi</taxon>
        <taxon>Dikarya</taxon>
        <taxon>Ascomycota</taxon>
        <taxon>Pezizomycotina</taxon>
        <taxon>Dothideomycetes</taxon>
        <taxon>Pleosporomycetidae</taxon>
        <taxon>Pleosporales</taxon>
        <taxon>Lindgomycetaceae</taxon>
        <taxon>Clohesyomyces</taxon>
    </lineage>
</organism>
<evidence type="ECO:0000313" key="3">
    <source>
        <dbReference type="Proteomes" id="UP000193144"/>
    </source>
</evidence>
<feature type="signal peptide" evidence="1">
    <location>
        <begin position="1"/>
        <end position="21"/>
    </location>
</feature>
<proteinExistence type="predicted"/>
<dbReference type="EMBL" id="MCFA01000013">
    <property type="protein sequence ID" value="ORY17339.1"/>
    <property type="molecule type" value="Genomic_DNA"/>
</dbReference>